<evidence type="ECO:0000256" key="1">
    <source>
        <dbReference type="ARBA" id="ARBA00010381"/>
    </source>
</evidence>
<dbReference type="Gene3D" id="3.30.300.130">
    <property type="entry name" value="Fe-S cluster assembly (FSCA)"/>
    <property type="match status" value="1"/>
</dbReference>
<dbReference type="GO" id="GO:0051604">
    <property type="term" value="P:protein maturation"/>
    <property type="evidence" value="ECO:0007669"/>
    <property type="project" value="InterPro"/>
</dbReference>
<accession>A0A7J7FNL4</accession>
<proteinExistence type="inferred from homology"/>
<evidence type="ECO:0000313" key="2">
    <source>
        <dbReference type="EMBL" id="KAF5929670.1"/>
    </source>
</evidence>
<dbReference type="Gene3D" id="6.10.250.1280">
    <property type="match status" value="1"/>
</dbReference>
<organism evidence="2 3">
    <name type="scientific">Diceros bicornis minor</name>
    <name type="common">South-central black rhinoceros</name>
    <dbReference type="NCBI Taxonomy" id="77932"/>
    <lineage>
        <taxon>Eukaryota</taxon>
        <taxon>Metazoa</taxon>
        <taxon>Chordata</taxon>
        <taxon>Craniata</taxon>
        <taxon>Vertebrata</taxon>
        <taxon>Euteleostomi</taxon>
        <taxon>Mammalia</taxon>
        <taxon>Eutheria</taxon>
        <taxon>Laurasiatheria</taxon>
        <taxon>Perissodactyla</taxon>
        <taxon>Rhinocerotidae</taxon>
        <taxon>Diceros</taxon>
    </lineage>
</organism>
<reference evidence="2 3" key="1">
    <citation type="journal article" date="2020" name="Mol. Biol. Evol.">
        <title>Interspecific Gene Flow and the Evolution of Specialization in Black and White Rhinoceros.</title>
        <authorList>
            <person name="Moodley Y."/>
            <person name="Westbury M.V."/>
            <person name="Russo I.M."/>
            <person name="Gopalakrishnan S."/>
            <person name="Rakotoarivelo A."/>
            <person name="Olsen R.A."/>
            <person name="Prost S."/>
            <person name="Tunstall T."/>
            <person name="Ryder O.A."/>
            <person name="Dalen L."/>
            <person name="Bruford M.W."/>
        </authorList>
    </citation>
    <scope>NUCLEOTIDE SEQUENCE [LARGE SCALE GENOMIC DNA]</scope>
    <source>
        <strain evidence="2">SBR-YM</strain>
        <tissue evidence="2">Skin</tissue>
    </source>
</reference>
<dbReference type="InterPro" id="IPR034904">
    <property type="entry name" value="FSCA_dom_sf"/>
</dbReference>
<dbReference type="InterPro" id="IPR039796">
    <property type="entry name" value="MIP18"/>
</dbReference>
<feature type="non-terminal residue" evidence="2">
    <location>
        <position position="1"/>
    </location>
</feature>
<protein>
    <submittedName>
        <fullName evidence="2">Uncharacterized protein</fullName>
    </submittedName>
</protein>
<dbReference type="EMBL" id="JACDTQ010000017">
    <property type="protein sequence ID" value="KAF5929670.1"/>
    <property type="molecule type" value="Genomic_DNA"/>
</dbReference>
<sequence>TQTNSVQNIYIAWQWFHDGGQRWDGGGLLENTDPLICECARERLVAMSEEDQLVPDSTGMREIFSLIRSIDDPEHPLTLEELNVESMSGFRRATPRSQWPKPSHPPFHTAAWLPLLACPSRPIKVKLLRSLLKHFKMHISPGSHALEHAVKKQLADKERVAAALENTRLLGLVNWCLSPAPEPGFQSPAPPSTHGLIFFNH</sequence>
<dbReference type="Proteomes" id="UP000551758">
    <property type="component" value="Unassembled WGS sequence"/>
</dbReference>
<comment type="caution">
    <text evidence="2">The sequence shown here is derived from an EMBL/GenBank/DDBJ whole genome shotgun (WGS) entry which is preliminary data.</text>
</comment>
<keyword evidence="3" id="KW-1185">Reference proteome</keyword>
<dbReference type="GO" id="GO:0097361">
    <property type="term" value="C:cytosolic [4Fe-4S] assembly targeting complex"/>
    <property type="evidence" value="ECO:0007669"/>
    <property type="project" value="TreeGrafter"/>
</dbReference>
<name>A0A7J7FNL4_DICBM</name>
<dbReference type="AlphaFoldDB" id="A0A7J7FNL4"/>
<comment type="similarity">
    <text evidence="1">Belongs to the MIP18 family.</text>
</comment>
<evidence type="ECO:0000313" key="3">
    <source>
        <dbReference type="Proteomes" id="UP000551758"/>
    </source>
</evidence>
<dbReference type="PANTHER" id="PTHR12377">
    <property type="entry name" value="CYTOSOLIC IRON-SULFUR ASSEMBLY COMPONENT 2B-RELATED"/>
    <property type="match status" value="1"/>
</dbReference>
<gene>
    <name evidence="2" type="ORF">HPG69_002392</name>
</gene>
<dbReference type="PANTHER" id="PTHR12377:SF0">
    <property type="entry name" value="CYTOSOLIC IRON-SULFUR ASSEMBLY COMPONENT 2B"/>
    <property type="match status" value="1"/>
</dbReference>